<dbReference type="OrthoDB" id="31154at2759"/>
<evidence type="ECO:0000256" key="1">
    <source>
        <dbReference type="ARBA" id="ARBA00022723"/>
    </source>
</evidence>
<keyword evidence="1" id="KW-0479">Metal-binding</keyword>
<dbReference type="Proteomes" id="UP000198406">
    <property type="component" value="Unassembled WGS sequence"/>
</dbReference>
<dbReference type="GO" id="GO:0008270">
    <property type="term" value="F:zinc ion binding"/>
    <property type="evidence" value="ECO:0007669"/>
    <property type="project" value="UniProtKB-KW"/>
</dbReference>
<protein>
    <submittedName>
        <fullName evidence="5">Uncharacterized protein</fullName>
    </submittedName>
</protein>
<dbReference type="EMBL" id="BDSP01000124">
    <property type="protein sequence ID" value="GAX18127.1"/>
    <property type="molecule type" value="Genomic_DNA"/>
</dbReference>
<proteinExistence type="predicted"/>
<dbReference type="InParanoid" id="A0A1Z5JVR6"/>
<feature type="region of interest" description="Disordered" evidence="4">
    <location>
        <begin position="82"/>
        <end position="227"/>
    </location>
</feature>
<evidence type="ECO:0000256" key="2">
    <source>
        <dbReference type="ARBA" id="ARBA00022771"/>
    </source>
</evidence>
<evidence type="ECO:0000256" key="4">
    <source>
        <dbReference type="SAM" id="MobiDB-lite"/>
    </source>
</evidence>
<feature type="compositionally biased region" description="Basic residues" evidence="4">
    <location>
        <begin position="127"/>
        <end position="141"/>
    </location>
</feature>
<keyword evidence="6" id="KW-1185">Reference proteome</keyword>
<dbReference type="AlphaFoldDB" id="A0A1Z5JVR6"/>
<keyword evidence="3" id="KW-0862">Zinc</keyword>
<reference evidence="5 6" key="1">
    <citation type="journal article" date="2015" name="Plant Cell">
        <title>Oil accumulation by the oleaginous diatom Fistulifera solaris as revealed by the genome and transcriptome.</title>
        <authorList>
            <person name="Tanaka T."/>
            <person name="Maeda Y."/>
            <person name="Veluchamy A."/>
            <person name="Tanaka M."/>
            <person name="Abida H."/>
            <person name="Marechal E."/>
            <person name="Bowler C."/>
            <person name="Muto M."/>
            <person name="Sunaga Y."/>
            <person name="Tanaka M."/>
            <person name="Yoshino T."/>
            <person name="Taniguchi T."/>
            <person name="Fukuda Y."/>
            <person name="Nemoto M."/>
            <person name="Matsumoto M."/>
            <person name="Wong P.S."/>
            <person name="Aburatani S."/>
            <person name="Fujibuchi W."/>
        </authorList>
    </citation>
    <scope>NUCLEOTIDE SEQUENCE [LARGE SCALE GENOMIC DNA]</scope>
    <source>
        <strain evidence="5 6">JPCC DA0580</strain>
    </source>
</reference>
<evidence type="ECO:0000256" key="3">
    <source>
        <dbReference type="ARBA" id="ARBA00022833"/>
    </source>
</evidence>
<comment type="caution">
    <text evidence="5">The sequence shown here is derived from an EMBL/GenBank/DDBJ whole genome shotgun (WGS) entry which is preliminary data.</text>
</comment>
<keyword evidence="2" id="KW-0863">Zinc-finger</keyword>
<evidence type="ECO:0000313" key="6">
    <source>
        <dbReference type="Proteomes" id="UP000198406"/>
    </source>
</evidence>
<sequence>MPASAGRVRMPHNNRVSVSASLKSSNIWQKTIGHDPYASQADSQEEKAPDHEKAKQVLAVARQQNLTDGANRDDFAKKLYLGLKGGKKRRADEIVGGPPQQYDPKLLEEGFSSSEDEFVEVKDKASRKSRKKSKKSKKSRRRKDDDSSSSDSESLSTDEERRRKRKKRRKKDKKTKRRHSRRHSSSSSSDDSDTSDDSSHSRNRHSKKRHSERRESTKKDTADSSMETLFHPAEQFCGSRKGYVFQQGEQGLGYYMDKQPKVDSTFLEKMSKWAD</sequence>
<dbReference type="PANTHER" id="PTHR31437:SF1">
    <property type="entry name" value="PROTEIN SREK1IP1"/>
    <property type="match status" value="1"/>
</dbReference>
<organism evidence="5 6">
    <name type="scientific">Fistulifera solaris</name>
    <name type="common">Oleaginous diatom</name>
    <dbReference type="NCBI Taxonomy" id="1519565"/>
    <lineage>
        <taxon>Eukaryota</taxon>
        <taxon>Sar</taxon>
        <taxon>Stramenopiles</taxon>
        <taxon>Ochrophyta</taxon>
        <taxon>Bacillariophyta</taxon>
        <taxon>Bacillariophyceae</taxon>
        <taxon>Bacillariophycidae</taxon>
        <taxon>Naviculales</taxon>
        <taxon>Naviculaceae</taxon>
        <taxon>Fistulifera</taxon>
    </lineage>
</organism>
<feature type="compositionally biased region" description="Basic and acidic residues" evidence="4">
    <location>
        <begin position="44"/>
        <end position="54"/>
    </location>
</feature>
<feature type="compositionally biased region" description="Polar residues" evidence="4">
    <location>
        <begin position="14"/>
        <end position="29"/>
    </location>
</feature>
<evidence type="ECO:0000313" key="5">
    <source>
        <dbReference type="EMBL" id="GAX18127.1"/>
    </source>
</evidence>
<feature type="compositionally biased region" description="Basic and acidic residues" evidence="4">
    <location>
        <begin position="212"/>
        <end position="222"/>
    </location>
</feature>
<feature type="region of interest" description="Disordered" evidence="4">
    <location>
        <begin position="1"/>
        <end position="54"/>
    </location>
</feature>
<accession>A0A1Z5JVR6</accession>
<dbReference type="PANTHER" id="PTHR31437">
    <property type="entry name" value="SREK1IP1 FAMILY MEMBER"/>
    <property type="match status" value="1"/>
</dbReference>
<name>A0A1Z5JVR6_FISSO</name>
<feature type="compositionally biased region" description="Basic residues" evidence="4">
    <location>
        <begin position="201"/>
        <end position="211"/>
    </location>
</feature>
<feature type="compositionally biased region" description="Basic residues" evidence="4">
    <location>
        <begin position="162"/>
        <end position="184"/>
    </location>
</feature>
<gene>
    <name evidence="5" type="ORF">FisN_25Hh109</name>
</gene>